<dbReference type="EMBL" id="QDDR01000002">
    <property type="protein sequence ID" value="PVE48771.1"/>
    <property type="molecule type" value="Genomic_DNA"/>
</dbReference>
<evidence type="ECO:0000256" key="2">
    <source>
        <dbReference type="ARBA" id="ARBA00022692"/>
    </source>
</evidence>
<dbReference type="RefSeq" id="WP_107750264.1">
    <property type="nucleotide sequence ID" value="NZ_QBKF01000002.1"/>
</dbReference>
<feature type="region of interest" description="Disordered" evidence="5">
    <location>
        <begin position="1"/>
        <end position="29"/>
    </location>
</feature>
<evidence type="ECO:0000256" key="6">
    <source>
        <dbReference type="SAM" id="Phobius"/>
    </source>
</evidence>
<organism evidence="7 8">
    <name type="scientific">Pararhodobacter aggregans</name>
    <dbReference type="NCBI Taxonomy" id="404875"/>
    <lineage>
        <taxon>Bacteria</taxon>
        <taxon>Pseudomonadati</taxon>
        <taxon>Pseudomonadota</taxon>
        <taxon>Alphaproteobacteria</taxon>
        <taxon>Rhodobacterales</taxon>
        <taxon>Paracoccaceae</taxon>
        <taxon>Pararhodobacter</taxon>
    </lineage>
</organism>
<dbReference type="SUPFAM" id="SSF55486">
    <property type="entry name" value="Metalloproteases ('zincins'), catalytic domain"/>
    <property type="match status" value="1"/>
</dbReference>
<dbReference type="PANTHER" id="PTHR30168:SF0">
    <property type="entry name" value="INNER MEMBRANE PROTEIN"/>
    <property type="match status" value="1"/>
</dbReference>
<dbReference type="AlphaFoldDB" id="A0A2T7UW13"/>
<evidence type="ECO:0000313" key="8">
    <source>
        <dbReference type="Proteomes" id="UP000244810"/>
    </source>
</evidence>
<sequence>MEWRGKRTSRNIEDRRSGGSSRGGLPGIRIGGGRGAGPLGIVGTIVVLLIGAYFGVDLSGLTGSGGSFSAPTQQTAQSGPNTIDDDEEAFVATILGETEQVWTQIFAASGQRYTPTTLVLYRGGTGSACGMAQSAMGPFYCPGDRRVYLDTDFFRVMEQQLNAGGEFANAYVIAHEVAHHVQNLTGTLGEVNAQRARVSERESNALSVRIELQADCYAGVWAHAAARELALTDADIREALNTAARIGDDALQRSAGGRVVPDSFTHGTSEQRQDWFFRGYRAGDPAQCDTFAARSL</sequence>
<accession>A0A2T7UW13</accession>
<keyword evidence="3 6" id="KW-1133">Transmembrane helix</keyword>
<feature type="compositionally biased region" description="Basic and acidic residues" evidence="5">
    <location>
        <begin position="1"/>
        <end position="17"/>
    </location>
</feature>
<comment type="subcellular location">
    <subcellularLocation>
        <location evidence="1">Membrane</location>
        <topology evidence="1">Single-pass membrane protein</topology>
    </subcellularLocation>
</comment>
<reference evidence="7 8" key="1">
    <citation type="journal article" date="2011" name="Syst. Appl. Microbiol.">
        <title>Defluviimonas denitrificans gen. nov., sp. nov., and Pararhodobacter aggregans gen. nov., sp. nov., non-phototrophic Rhodobacteraceae from the biofilter of a marine aquaculture.</title>
        <authorList>
            <person name="Foesel B.U."/>
            <person name="Drake H.L."/>
            <person name="Schramm A."/>
        </authorList>
    </citation>
    <scope>NUCLEOTIDE SEQUENCE [LARGE SCALE GENOMIC DNA]</scope>
    <source>
        <strain evidence="7 8">D1-19</strain>
    </source>
</reference>
<gene>
    <name evidence="7" type="ORF">DDE23_06895</name>
</gene>
<evidence type="ECO:0008006" key="9">
    <source>
        <dbReference type="Google" id="ProtNLM"/>
    </source>
</evidence>
<evidence type="ECO:0000256" key="4">
    <source>
        <dbReference type="ARBA" id="ARBA00023136"/>
    </source>
</evidence>
<dbReference type="InterPro" id="IPR007343">
    <property type="entry name" value="Uncharacterised_pept_Zn_put"/>
</dbReference>
<name>A0A2T7UW13_9RHOB</name>
<dbReference type="Pfam" id="PF04228">
    <property type="entry name" value="Zn_peptidase"/>
    <property type="match status" value="1"/>
</dbReference>
<keyword evidence="2 6" id="KW-0812">Transmembrane</keyword>
<keyword evidence="4 6" id="KW-0472">Membrane</keyword>
<evidence type="ECO:0000256" key="3">
    <source>
        <dbReference type="ARBA" id="ARBA00022989"/>
    </source>
</evidence>
<feature type="transmembrane region" description="Helical" evidence="6">
    <location>
        <begin position="36"/>
        <end position="56"/>
    </location>
</feature>
<protein>
    <recommendedName>
        <fullName evidence="9">Flagellar biosynthesis protein FlgM</fullName>
    </recommendedName>
</protein>
<dbReference type="Proteomes" id="UP000244810">
    <property type="component" value="Unassembled WGS sequence"/>
</dbReference>
<dbReference type="PANTHER" id="PTHR30168">
    <property type="entry name" value="PUTATIVE MEMBRANE PROTEIN YPFJ"/>
    <property type="match status" value="1"/>
</dbReference>
<dbReference type="OrthoDB" id="9774900at2"/>
<dbReference type="GO" id="GO:0016020">
    <property type="term" value="C:membrane"/>
    <property type="evidence" value="ECO:0007669"/>
    <property type="project" value="UniProtKB-SubCell"/>
</dbReference>
<keyword evidence="8" id="KW-1185">Reference proteome</keyword>
<evidence type="ECO:0000256" key="5">
    <source>
        <dbReference type="SAM" id="MobiDB-lite"/>
    </source>
</evidence>
<evidence type="ECO:0000256" key="1">
    <source>
        <dbReference type="ARBA" id="ARBA00004167"/>
    </source>
</evidence>
<feature type="compositionally biased region" description="Gly residues" evidence="5">
    <location>
        <begin position="20"/>
        <end position="29"/>
    </location>
</feature>
<comment type="caution">
    <text evidence="7">The sequence shown here is derived from an EMBL/GenBank/DDBJ whole genome shotgun (WGS) entry which is preliminary data.</text>
</comment>
<evidence type="ECO:0000313" key="7">
    <source>
        <dbReference type="EMBL" id="PVE48771.1"/>
    </source>
</evidence>
<proteinExistence type="predicted"/>